<proteinExistence type="predicted"/>
<sequence>YRYTINPISPPNPLLLNGYTASAST</sequence>
<organism evidence="1">
    <name type="scientific">marine metagenome</name>
    <dbReference type="NCBI Taxonomy" id="408172"/>
    <lineage>
        <taxon>unclassified sequences</taxon>
        <taxon>metagenomes</taxon>
        <taxon>ecological metagenomes</taxon>
    </lineage>
</organism>
<accession>A0A382GIR8</accession>
<reference evidence="1" key="1">
    <citation type="submission" date="2018-05" db="EMBL/GenBank/DDBJ databases">
        <authorList>
            <person name="Lanie J.A."/>
            <person name="Ng W.-L."/>
            <person name="Kazmierczak K.M."/>
            <person name="Andrzejewski T.M."/>
            <person name="Davidsen T.M."/>
            <person name="Wayne K.J."/>
            <person name="Tettelin H."/>
            <person name="Glass J.I."/>
            <person name="Rusch D."/>
            <person name="Podicherti R."/>
            <person name="Tsui H.-C.T."/>
            <person name="Winkler M.E."/>
        </authorList>
    </citation>
    <scope>NUCLEOTIDE SEQUENCE</scope>
</reference>
<feature type="non-terminal residue" evidence="1">
    <location>
        <position position="25"/>
    </location>
</feature>
<feature type="non-terminal residue" evidence="1">
    <location>
        <position position="1"/>
    </location>
</feature>
<gene>
    <name evidence="1" type="ORF">METZ01_LOCUS227904</name>
</gene>
<dbReference type="EMBL" id="UINC01055780">
    <property type="protein sequence ID" value="SVB75050.1"/>
    <property type="molecule type" value="Genomic_DNA"/>
</dbReference>
<protein>
    <submittedName>
        <fullName evidence="1">Uncharacterized protein</fullName>
    </submittedName>
</protein>
<evidence type="ECO:0000313" key="1">
    <source>
        <dbReference type="EMBL" id="SVB75050.1"/>
    </source>
</evidence>
<name>A0A382GIR8_9ZZZZ</name>
<dbReference type="AlphaFoldDB" id="A0A382GIR8"/>